<gene>
    <name evidence="5" type="ORF">K432DRAFT_326574</name>
</gene>
<keyword evidence="2 5" id="KW-0378">Hydrolase</keyword>
<dbReference type="Proteomes" id="UP000250266">
    <property type="component" value="Unassembled WGS sequence"/>
</dbReference>
<evidence type="ECO:0000313" key="6">
    <source>
        <dbReference type="Proteomes" id="UP000250266"/>
    </source>
</evidence>
<dbReference type="EMBL" id="KV744926">
    <property type="protein sequence ID" value="OCK81286.1"/>
    <property type="molecule type" value="Genomic_DNA"/>
</dbReference>
<dbReference type="Pfam" id="PF01156">
    <property type="entry name" value="IU_nuc_hydro"/>
    <property type="match status" value="1"/>
</dbReference>
<dbReference type="PANTHER" id="PTHR12304">
    <property type="entry name" value="INOSINE-URIDINE PREFERRING NUCLEOSIDE HYDROLASE"/>
    <property type="match status" value="1"/>
</dbReference>
<name>A0A8E2EC08_9PEZI</name>
<dbReference type="GO" id="GO:0008477">
    <property type="term" value="F:purine nucleosidase activity"/>
    <property type="evidence" value="ECO:0007669"/>
    <property type="project" value="TreeGrafter"/>
</dbReference>
<reference evidence="5 6" key="1">
    <citation type="journal article" date="2016" name="Nat. Commun.">
        <title>Ectomycorrhizal ecology is imprinted in the genome of the dominant symbiotic fungus Cenococcum geophilum.</title>
        <authorList>
            <consortium name="DOE Joint Genome Institute"/>
            <person name="Peter M."/>
            <person name="Kohler A."/>
            <person name="Ohm R.A."/>
            <person name="Kuo A."/>
            <person name="Krutzmann J."/>
            <person name="Morin E."/>
            <person name="Arend M."/>
            <person name="Barry K.W."/>
            <person name="Binder M."/>
            <person name="Choi C."/>
            <person name="Clum A."/>
            <person name="Copeland A."/>
            <person name="Grisel N."/>
            <person name="Haridas S."/>
            <person name="Kipfer T."/>
            <person name="LaButti K."/>
            <person name="Lindquist E."/>
            <person name="Lipzen A."/>
            <person name="Maire R."/>
            <person name="Meier B."/>
            <person name="Mihaltcheva S."/>
            <person name="Molinier V."/>
            <person name="Murat C."/>
            <person name="Poggeler S."/>
            <person name="Quandt C.A."/>
            <person name="Sperisen C."/>
            <person name="Tritt A."/>
            <person name="Tisserant E."/>
            <person name="Crous P.W."/>
            <person name="Henrissat B."/>
            <person name="Nehls U."/>
            <person name="Egli S."/>
            <person name="Spatafora J.W."/>
            <person name="Grigoriev I.V."/>
            <person name="Martin F.M."/>
        </authorList>
    </citation>
    <scope>NUCLEOTIDE SEQUENCE [LARGE SCALE GENOMIC DNA]</scope>
    <source>
        <strain evidence="5 6">CBS 459.81</strain>
    </source>
</reference>
<accession>A0A8E2EC08</accession>
<dbReference type="GO" id="GO:0006152">
    <property type="term" value="P:purine nucleoside catabolic process"/>
    <property type="evidence" value="ECO:0007669"/>
    <property type="project" value="TreeGrafter"/>
</dbReference>
<dbReference type="InterPro" id="IPR001910">
    <property type="entry name" value="Inosine/uridine_hydrolase_dom"/>
</dbReference>
<proteinExistence type="inferred from homology"/>
<dbReference type="AlphaFoldDB" id="A0A8E2EC08"/>
<evidence type="ECO:0000256" key="1">
    <source>
        <dbReference type="ARBA" id="ARBA00009176"/>
    </source>
</evidence>
<dbReference type="SUPFAM" id="SSF53590">
    <property type="entry name" value="Nucleoside hydrolase"/>
    <property type="match status" value="1"/>
</dbReference>
<protein>
    <submittedName>
        <fullName evidence="5">Inosine/uridine-preferring nucleoside hydrolase</fullName>
    </submittedName>
</protein>
<comment type="similarity">
    <text evidence="1">Belongs to the IUNH family.</text>
</comment>
<dbReference type="PANTHER" id="PTHR12304:SF4">
    <property type="entry name" value="URIDINE NUCLEOSIDASE"/>
    <property type="match status" value="1"/>
</dbReference>
<keyword evidence="6" id="KW-1185">Reference proteome</keyword>
<feature type="domain" description="Inosine/uridine-preferring nucleoside hydrolase" evidence="4">
    <location>
        <begin position="13"/>
        <end position="357"/>
    </location>
</feature>
<dbReference type="InterPro" id="IPR036452">
    <property type="entry name" value="Ribo_hydro-like"/>
</dbReference>
<evidence type="ECO:0000256" key="2">
    <source>
        <dbReference type="ARBA" id="ARBA00022801"/>
    </source>
</evidence>
<keyword evidence="3" id="KW-0326">Glycosidase</keyword>
<dbReference type="CDD" id="cd02651">
    <property type="entry name" value="nuc_hydro_IU_UC_XIUA"/>
    <property type="match status" value="1"/>
</dbReference>
<evidence type="ECO:0000259" key="4">
    <source>
        <dbReference type="Pfam" id="PF01156"/>
    </source>
</evidence>
<dbReference type="Gene3D" id="3.90.245.10">
    <property type="entry name" value="Ribonucleoside hydrolase-like"/>
    <property type="match status" value="1"/>
</dbReference>
<organism evidence="5 6">
    <name type="scientific">Lepidopterella palustris CBS 459.81</name>
    <dbReference type="NCBI Taxonomy" id="1314670"/>
    <lineage>
        <taxon>Eukaryota</taxon>
        <taxon>Fungi</taxon>
        <taxon>Dikarya</taxon>
        <taxon>Ascomycota</taxon>
        <taxon>Pezizomycotina</taxon>
        <taxon>Dothideomycetes</taxon>
        <taxon>Pleosporomycetidae</taxon>
        <taxon>Mytilinidiales</taxon>
        <taxon>Argynnaceae</taxon>
        <taxon>Lepidopterella</taxon>
    </lineage>
</organism>
<evidence type="ECO:0000313" key="5">
    <source>
        <dbReference type="EMBL" id="OCK81286.1"/>
    </source>
</evidence>
<dbReference type="OrthoDB" id="432381at2759"/>
<evidence type="ECO:0000256" key="3">
    <source>
        <dbReference type="ARBA" id="ARBA00023295"/>
    </source>
</evidence>
<sequence length="397" mass="42687">MTLDIPKEPRIPMWLDVDTGHDDAYALLLAAHSPRTKLLGVSTVHGNAPLKQTTYNTRSILQAIGRIDIRVHSGSAKPITRDAVHAADIHAGESGLDGVTLLPEPVTRAVEDIDFLEAMYAALMATPVQTAWLISTGALTNIGLVFKKYPDLAEHLKGLSIMGGAIGGGFTDAPMGKVKGEGERFGNWTAFAEFNIYCDPEAAHSIFANPVLMRKTTLIPLDVTHQVLATASVRHDLLYGYNSSSEAVSASGPDGKLSPLRSLFAQILSFFAHTYAEVFALTLGPPLHDPLAVAAVIEPDIFDDHNGERFLVDVVTDGAHSWNQDFVGELGRTKVAKLAAGEPGVRIPRALDVGRFWYLIEMALRSADAVSPLAEISLEEIKKLGILEGLEVDGARA</sequence>
<dbReference type="GO" id="GO:0005829">
    <property type="term" value="C:cytosol"/>
    <property type="evidence" value="ECO:0007669"/>
    <property type="project" value="TreeGrafter"/>
</dbReference>
<dbReference type="InterPro" id="IPR023186">
    <property type="entry name" value="IUNH"/>
</dbReference>